<feature type="chain" id="PRO_5043448638" description="DUF4476 domain-containing protein" evidence="1">
    <location>
        <begin position="17"/>
        <end position="145"/>
    </location>
</feature>
<name>A0AAU9ID19_9CILI</name>
<organism evidence="2 3">
    <name type="scientific">Blepharisma stoltei</name>
    <dbReference type="NCBI Taxonomy" id="1481888"/>
    <lineage>
        <taxon>Eukaryota</taxon>
        <taxon>Sar</taxon>
        <taxon>Alveolata</taxon>
        <taxon>Ciliophora</taxon>
        <taxon>Postciliodesmatophora</taxon>
        <taxon>Heterotrichea</taxon>
        <taxon>Heterotrichida</taxon>
        <taxon>Blepharismidae</taxon>
        <taxon>Blepharisma</taxon>
    </lineage>
</organism>
<dbReference type="EMBL" id="CAJZBQ010000005">
    <property type="protein sequence ID" value="CAG9311780.1"/>
    <property type="molecule type" value="Genomic_DNA"/>
</dbReference>
<sequence length="145" mass="17369">MLKVALLILMACICEGKEPNENGKLKREESCMTLIEHMPKMDRKRFEETVSLRPDLRKRELQEKLLEKAFNYCMTRISDSQIKEILEFRPKKFRNFFELVPLEVENINNPEDLALDPDWNTMKKEIRSRLKRNRGKRFTNLPNDL</sequence>
<keyword evidence="3" id="KW-1185">Reference proteome</keyword>
<dbReference type="Proteomes" id="UP001162131">
    <property type="component" value="Unassembled WGS sequence"/>
</dbReference>
<comment type="caution">
    <text evidence="2">The sequence shown here is derived from an EMBL/GenBank/DDBJ whole genome shotgun (WGS) entry which is preliminary data.</text>
</comment>
<accession>A0AAU9ID19</accession>
<gene>
    <name evidence="2" type="ORF">BSTOLATCC_MIC5040</name>
</gene>
<evidence type="ECO:0000313" key="2">
    <source>
        <dbReference type="EMBL" id="CAG9311780.1"/>
    </source>
</evidence>
<feature type="signal peptide" evidence="1">
    <location>
        <begin position="1"/>
        <end position="16"/>
    </location>
</feature>
<dbReference type="AlphaFoldDB" id="A0AAU9ID19"/>
<evidence type="ECO:0000313" key="3">
    <source>
        <dbReference type="Proteomes" id="UP001162131"/>
    </source>
</evidence>
<evidence type="ECO:0000256" key="1">
    <source>
        <dbReference type="SAM" id="SignalP"/>
    </source>
</evidence>
<evidence type="ECO:0008006" key="4">
    <source>
        <dbReference type="Google" id="ProtNLM"/>
    </source>
</evidence>
<protein>
    <recommendedName>
        <fullName evidence="4">DUF4476 domain-containing protein</fullName>
    </recommendedName>
</protein>
<keyword evidence="1" id="KW-0732">Signal</keyword>
<proteinExistence type="predicted"/>
<reference evidence="2" key="1">
    <citation type="submission" date="2021-09" db="EMBL/GenBank/DDBJ databases">
        <authorList>
            <consortium name="AG Swart"/>
            <person name="Singh M."/>
            <person name="Singh A."/>
            <person name="Seah K."/>
            <person name="Emmerich C."/>
        </authorList>
    </citation>
    <scope>NUCLEOTIDE SEQUENCE</scope>
    <source>
        <strain evidence="2">ATCC30299</strain>
    </source>
</reference>